<protein>
    <submittedName>
        <fullName evidence="2">Uncharacterized protein</fullName>
    </submittedName>
</protein>
<organism evidence="2 3">
    <name type="scientific">Candidatus Buchananbacteria bacterium RIFCSPHIGHO2_01_FULL_46_12</name>
    <dbReference type="NCBI Taxonomy" id="1797536"/>
    <lineage>
        <taxon>Bacteria</taxon>
        <taxon>Candidatus Buchananiibacteriota</taxon>
    </lineage>
</organism>
<proteinExistence type="predicted"/>
<dbReference type="Proteomes" id="UP000178432">
    <property type="component" value="Unassembled WGS sequence"/>
</dbReference>
<dbReference type="AlphaFoldDB" id="A0A1G1Y502"/>
<sequence>MLKRLKKIRGWFFERLSLKWILNIWSAVTVGLFCLDFFSGNKYDSQAGVVGVIYIAILGIYASEKEYIRWKTQFSSKFIGESFIGLWTAVMVVFALAAPLSQGAFRIPAEFALVYTTVVGVFAITQHSKNLHSRRK</sequence>
<keyword evidence="1" id="KW-1133">Transmembrane helix</keyword>
<keyword evidence="1" id="KW-0812">Transmembrane</keyword>
<feature type="transmembrane region" description="Helical" evidence="1">
    <location>
        <begin position="20"/>
        <end position="39"/>
    </location>
</feature>
<feature type="transmembrane region" description="Helical" evidence="1">
    <location>
        <begin position="107"/>
        <end position="125"/>
    </location>
</feature>
<feature type="transmembrane region" description="Helical" evidence="1">
    <location>
        <begin position="83"/>
        <end position="101"/>
    </location>
</feature>
<evidence type="ECO:0000256" key="1">
    <source>
        <dbReference type="SAM" id="Phobius"/>
    </source>
</evidence>
<feature type="transmembrane region" description="Helical" evidence="1">
    <location>
        <begin position="45"/>
        <end position="62"/>
    </location>
</feature>
<comment type="caution">
    <text evidence="2">The sequence shown here is derived from an EMBL/GenBank/DDBJ whole genome shotgun (WGS) entry which is preliminary data.</text>
</comment>
<evidence type="ECO:0000313" key="3">
    <source>
        <dbReference type="Proteomes" id="UP000178432"/>
    </source>
</evidence>
<evidence type="ECO:0000313" key="2">
    <source>
        <dbReference type="EMBL" id="OGY47382.1"/>
    </source>
</evidence>
<keyword evidence="1" id="KW-0472">Membrane</keyword>
<accession>A0A1G1Y502</accession>
<dbReference type="EMBL" id="MHIF01000040">
    <property type="protein sequence ID" value="OGY47382.1"/>
    <property type="molecule type" value="Genomic_DNA"/>
</dbReference>
<name>A0A1G1Y502_9BACT</name>
<reference evidence="2 3" key="1">
    <citation type="journal article" date="2016" name="Nat. Commun.">
        <title>Thousands of microbial genomes shed light on interconnected biogeochemical processes in an aquifer system.</title>
        <authorList>
            <person name="Anantharaman K."/>
            <person name="Brown C.T."/>
            <person name="Hug L.A."/>
            <person name="Sharon I."/>
            <person name="Castelle C.J."/>
            <person name="Probst A.J."/>
            <person name="Thomas B.C."/>
            <person name="Singh A."/>
            <person name="Wilkins M.J."/>
            <person name="Karaoz U."/>
            <person name="Brodie E.L."/>
            <person name="Williams K.H."/>
            <person name="Hubbard S.S."/>
            <person name="Banfield J.F."/>
        </authorList>
    </citation>
    <scope>NUCLEOTIDE SEQUENCE [LARGE SCALE GENOMIC DNA]</scope>
</reference>
<gene>
    <name evidence="2" type="ORF">A2663_04915</name>
</gene>